<dbReference type="InterPro" id="IPR018490">
    <property type="entry name" value="cNMP-bd_dom_sf"/>
</dbReference>
<dbReference type="InterPro" id="IPR016024">
    <property type="entry name" value="ARM-type_fold"/>
</dbReference>
<dbReference type="PROSITE" id="PS50042">
    <property type="entry name" value="CNMP_BINDING_3"/>
    <property type="match status" value="1"/>
</dbReference>
<dbReference type="GO" id="GO:0035438">
    <property type="term" value="F:cyclic-di-GMP binding"/>
    <property type="evidence" value="ECO:0007669"/>
    <property type="project" value="InterPro"/>
</dbReference>
<dbReference type="SUPFAM" id="SSF51206">
    <property type="entry name" value="cAMP-binding domain-like"/>
    <property type="match status" value="1"/>
</dbReference>
<protein>
    <recommendedName>
        <fullName evidence="3">Cyclic nucleotide-binding domain-containing protein</fullName>
    </recommendedName>
</protein>
<sequence>MDTSSAQGGVAQISPLIQLPLRLYSAVRTVGIYPPANPQVQKSLESLCTCLAELFPDHKNGITIGVSGQKLLVNDLVLPEKDQQRPQIQGMASLLYRLQIDAITFRPGITRGECETLLNHLAQGISTQQLTPSSGASLQELPLAHVIINGKRYVALQGDERVVDKDTATGTGSGEQAGSKKTGEWLARLLDGELDVLAKPACASALPAQLAVLLNQNQEQKADRLLGQLVTGLHDASGQIRKHASQALAGAVKFLTLHQDWSRIEKLLPALAASLALETTDGATARALILHLGPFIAHLMDSGRYDEAYDVLRQLRDTIADLTDDREQLQGALERVVETIATPSRLEWLVEEYLHQKEQRRKAGRLLSVLGRPAAGWLINVLGQSKDRSERRLLLALLLEIGPAARDELLERLNRDAPWYLLRNIIRLLGEIGDGPCMDAILPYFAHKDLRVKKEVLVAAGKIAGPGLNDFLLYALQHGPRQLLGTVITLIGETGDDRFVTPLYELLEHNPFTNQSHRGELERKICRAMGRIGSKKAIPALKGILARRKTPGSTPDKVCETAEIALARIQARNRPGDETSRGAGSTGNSLASEDGIQRREQEIFALAARGETDKAKKKLVDLVLACARNQDFTNAERLRDRIYEIDPLALREIIRTGEIIEQEKAGAISRDHLEVWADLMDELTTEEFTAIYHELEERSFQPEETIVSQGDINDELFFINQGSIRVSYLRNGRELFIKTLGSGDLAGENFFNASLWTVTLTALSPVSLSVLRRKSFARWHEEFPGLESKLQDFYNRFNDIQSLLKKKNLDRRTYRRFELSRKIQVQMIDARGRKLGRAFRGSLSDISRGGLAFLVRISKKENGRLLLGRTMRLSIPTSDSAELMHLTGTVIGVQPFHLPESDYSIHIRFDEDLDQATLQRILG</sequence>
<dbReference type="RefSeq" id="WP_267928114.1">
    <property type="nucleotide sequence ID" value="NZ_AP024233.1"/>
</dbReference>
<dbReference type="EMBL" id="AP024233">
    <property type="protein sequence ID" value="BCO08198.1"/>
    <property type="molecule type" value="Genomic_DNA"/>
</dbReference>
<evidence type="ECO:0000256" key="2">
    <source>
        <dbReference type="SAM" id="MobiDB-lite"/>
    </source>
</evidence>
<dbReference type="SMART" id="SM00100">
    <property type="entry name" value="cNMP"/>
    <property type="match status" value="1"/>
</dbReference>
<evidence type="ECO:0000256" key="1">
    <source>
        <dbReference type="SAM" id="Coils"/>
    </source>
</evidence>
<reference evidence="4" key="1">
    <citation type="submission" date="2020-12" db="EMBL/GenBank/DDBJ databases">
        <title>Desulfobium dissulfuricans gen. nov., sp. nov., a novel mesophilic, sulfate-reducing bacterium isolated from a deep-sea hydrothermal vent.</title>
        <authorList>
            <person name="Hashimoto Y."/>
            <person name="Tame A."/>
            <person name="Sawayama S."/>
            <person name="Miyazaki J."/>
            <person name="Takai K."/>
            <person name="Nakagawa S."/>
        </authorList>
    </citation>
    <scope>NUCLEOTIDE SEQUENCE</scope>
    <source>
        <strain evidence="4">GF1</strain>
    </source>
</reference>
<feature type="region of interest" description="Disordered" evidence="2">
    <location>
        <begin position="571"/>
        <end position="594"/>
    </location>
</feature>
<dbReference type="AlphaFoldDB" id="A0A915TY98"/>
<dbReference type="Pfam" id="PF07238">
    <property type="entry name" value="PilZ"/>
    <property type="match status" value="1"/>
</dbReference>
<keyword evidence="5" id="KW-1185">Reference proteome</keyword>
<accession>A0A915TY98</accession>
<dbReference type="GO" id="GO:0005829">
    <property type="term" value="C:cytosol"/>
    <property type="evidence" value="ECO:0007669"/>
    <property type="project" value="TreeGrafter"/>
</dbReference>
<dbReference type="CDD" id="cd00038">
    <property type="entry name" value="CAP_ED"/>
    <property type="match status" value="1"/>
</dbReference>
<dbReference type="InterPro" id="IPR050397">
    <property type="entry name" value="Env_Response_Regulators"/>
</dbReference>
<organism evidence="4 5">
    <name type="scientific">Desulfolithobacter dissulfuricans</name>
    <dbReference type="NCBI Taxonomy" id="2795293"/>
    <lineage>
        <taxon>Bacteria</taxon>
        <taxon>Pseudomonadati</taxon>
        <taxon>Thermodesulfobacteriota</taxon>
        <taxon>Desulfobulbia</taxon>
        <taxon>Desulfobulbales</taxon>
        <taxon>Desulfobulbaceae</taxon>
        <taxon>Desulfolithobacter</taxon>
    </lineage>
</organism>
<dbReference type="PANTHER" id="PTHR24567:SF26">
    <property type="entry name" value="REGULATORY PROTEIN YEIL"/>
    <property type="match status" value="1"/>
</dbReference>
<dbReference type="Proteomes" id="UP001063350">
    <property type="component" value="Chromosome"/>
</dbReference>
<evidence type="ECO:0000313" key="5">
    <source>
        <dbReference type="Proteomes" id="UP001063350"/>
    </source>
</evidence>
<dbReference type="SUPFAM" id="SSF48371">
    <property type="entry name" value="ARM repeat"/>
    <property type="match status" value="1"/>
</dbReference>
<keyword evidence="1" id="KW-0175">Coiled coil</keyword>
<dbReference type="Pfam" id="PF00027">
    <property type="entry name" value="cNMP_binding"/>
    <property type="match status" value="1"/>
</dbReference>
<name>A0A915TY98_9BACT</name>
<dbReference type="InterPro" id="IPR009875">
    <property type="entry name" value="PilZ_domain"/>
</dbReference>
<feature type="compositionally biased region" description="Polar residues" evidence="2">
    <location>
        <begin position="582"/>
        <end position="591"/>
    </location>
</feature>
<dbReference type="KEGG" id="ddu:GF1_05740"/>
<feature type="coiled-coil region" evidence="1">
    <location>
        <begin position="305"/>
        <end position="339"/>
    </location>
</feature>
<evidence type="ECO:0000259" key="3">
    <source>
        <dbReference type="PROSITE" id="PS50042"/>
    </source>
</evidence>
<evidence type="ECO:0000313" key="4">
    <source>
        <dbReference type="EMBL" id="BCO08198.1"/>
    </source>
</evidence>
<dbReference type="PANTHER" id="PTHR24567">
    <property type="entry name" value="CRP FAMILY TRANSCRIPTIONAL REGULATORY PROTEIN"/>
    <property type="match status" value="1"/>
</dbReference>
<dbReference type="GO" id="GO:0003700">
    <property type="term" value="F:DNA-binding transcription factor activity"/>
    <property type="evidence" value="ECO:0007669"/>
    <property type="project" value="TreeGrafter"/>
</dbReference>
<feature type="domain" description="Cyclic nucleotide-binding" evidence="3">
    <location>
        <begin position="679"/>
        <end position="778"/>
    </location>
</feature>
<gene>
    <name evidence="4" type="ORF">GF1_05740</name>
</gene>
<dbReference type="Gene3D" id="1.25.10.10">
    <property type="entry name" value="Leucine-rich Repeat Variant"/>
    <property type="match status" value="1"/>
</dbReference>
<dbReference type="InterPro" id="IPR014710">
    <property type="entry name" value="RmlC-like_jellyroll"/>
</dbReference>
<dbReference type="InterPro" id="IPR000595">
    <property type="entry name" value="cNMP-bd_dom"/>
</dbReference>
<dbReference type="InterPro" id="IPR011989">
    <property type="entry name" value="ARM-like"/>
</dbReference>
<dbReference type="Gene3D" id="2.60.120.10">
    <property type="entry name" value="Jelly Rolls"/>
    <property type="match status" value="1"/>
</dbReference>
<proteinExistence type="predicted"/>
<dbReference type="Pfam" id="PF13646">
    <property type="entry name" value="HEAT_2"/>
    <property type="match status" value="1"/>
</dbReference>